<feature type="region of interest" description="Disordered" evidence="2">
    <location>
        <begin position="247"/>
        <end position="309"/>
    </location>
</feature>
<protein>
    <submittedName>
        <fullName evidence="3">Vacuolar protein sorting-associated protein 8 isoform X2</fullName>
    </submittedName>
</protein>
<name>A0ABD1I1N5_SALDI</name>
<dbReference type="Gene3D" id="2.130.10.10">
    <property type="entry name" value="YVTN repeat-like/Quinoprotein amine dehydrogenase"/>
    <property type="match status" value="1"/>
</dbReference>
<feature type="region of interest" description="Disordered" evidence="2">
    <location>
        <begin position="155"/>
        <end position="182"/>
    </location>
</feature>
<accession>A0ABD1I1N5</accession>
<keyword evidence="4" id="KW-1185">Reference proteome</keyword>
<sequence>MEHSSAVDADLDSLLQSHGAETDSDEEDRHRRTLDRILLNHSSPSPSPPSSPSLPPNGDGNDDHIFSARLRDHATSHSHSHSHSIDSHNYKYNSATSSRRVNYVARAFPPLFGNGAVRSNAKPGAALAAASRSIPTPHAAAIKLRRAASGVPSLQSSLSEAAENIDSSDSSPSAAPSDDGLGQFQEEEGAQLAIGNANSDSADDGDGGDHRVYSPEDIHQNKSDEDATLEASYDDEVLRADKDGECTMLTSKPQHDSNIESEKDQIPVTEQVSSPLVGEKNEQSAEVRAADESGDTALPSPASSAVDYNGDITGGEEASNFENTLTEPEDCDYTSGHNDAAELLEDLVFQGEGEDNDTKLQQKSDSSVKPLDLAEEIEKKHAFTGLHYEEGAAAQPMRLEGVKRGSTVLGYFDVRSDNIVTQTISSQAFRQDHGSPQVLTVHLNYIAVGMSKGSIFVVASKYTAHRVDIMDTKMTSLGLQGDRSRVPVTSMCFNQQGDILFAGYGDGHYTVWDVQKASALKVITEHRAPVVHMLYLGQDTQVTRQFNVVSGDSKGVVKLIRFSVVPWLNRISYTKSMKL</sequence>
<dbReference type="InterPro" id="IPR015943">
    <property type="entry name" value="WD40/YVTN_repeat-like_dom_sf"/>
</dbReference>
<feature type="repeat" description="WD" evidence="1">
    <location>
        <begin position="488"/>
        <end position="522"/>
    </location>
</feature>
<proteinExistence type="predicted"/>
<feature type="compositionally biased region" description="Acidic residues" evidence="2">
    <location>
        <begin position="226"/>
        <end position="235"/>
    </location>
</feature>
<evidence type="ECO:0000313" key="3">
    <source>
        <dbReference type="EMBL" id="KAL1562190.1"/>
    </source>
</evidence>
<comment type="caution">
    <text evidence="3">The sequence shown here is derived from an EMBL/GenBank/DDBJ whole genome shotgun (WGS) entry which is preliminary data.</text>
</comment>
<keyword evidence="1" id="KW-0853">WD repeat</keyword>
<feature type="compositionally biased region" description="Basic and acidic residues" evidence="2">
    <location>
        <begin position="207"/>
        <end position="225"/>
    </location>
</feature>
<dbReference type="Proteomes" id="UP001567538">
    <property type="component" value="Unassembled WGS sequence"/>
</dbReference>
<evidence type="ECO:0000313" key="4">
    <source>
        <dbReference type="Proteomes" id="UP001567538"/>
    </source>
</evidence>
<gene>
    <name evidence="3" type="ORF">AAHA92_04793</name>
</gene>
<dbReference type="SUPFAM" id="SSF50978">
    <property type="entry name" value="WD40 repeat-like"/>
    <property type="match status" value="1"/>
</dbReference>
<evidence type="ECO:0000256" key="2">
    <source>
        <dbReference type="SAM" id="MobiDB-lite"/>
    </source>
</evidence>
<dbReference type="InterPro" id="IPR001680">
    <property type="entry name" value="WD40_rpt"/>
</dbReference>
<organism evidence="3 4">
    <name type="scientific">Salvia divinorum</name>
    <name type="common">Maria pastora</name>
    <name type="synonym">Diviner's sage</name>
    <dbReference type="NCBI Taxonomy" id="28513"/>
    <lineage>
        <taxon>Eukaryota</taxon>
        <taxon>Viridiplantae</taxon>
        <taxon>Streptophyta</taxon>
        <taxon>Embryophyta</taxon>
        <taxon>Tracheophyta</taxon>
        <taxon>Spermatophyta</taxon>
        <taxon>Magnoliopsida</taxon>
        <taxon>eudicotyledons</taxon>
        <taxon>Gunneridae</taxon>
        <taxon>Pentapetalae</taxon>
        <taxon>asterids</taxon>
        <taxon>lamiids</taxon>
        <taxon>Lamiales</taxon>
        <taxon>Lamiaceae</taxon>
        <taxon>Nepetoideae</taxon>
        <taxon>Mentheae</taxon>
        <taxon>Salviinae</taxon>
        <taxon>Salvia</taxon>
        <taxon>Salvia subgen. Calosphace</taxon>
    </lineage>
</organism>
<feature type="region of interest" description="Disordered" evidence="2">
    <location>
        <begin position="1"/>
        <end position="90"/>
    </location>
</feature>
<dbReference type="InterPro" id="IPR045111">
    <property type="entry name" value="Vps41/Vps8"/>
</dbReference>
<dbReference type="InterPro" id="IPR036322">
    <property type="entry name" value="WD40_repeat_dom_sf"/>
</dbReference>
<feature type="region of interest" description="Disordered" evidence="2">
    <location>
        <begin position="196"/>
        <end position="235"/>
    </location>
</feature>
<feature type="compositionally biased region" description="Pro residues" evidence="2">
    <location>
        <begin position="45"/>
        <end position="55"/>
    </location>
</feature>
<feature type="compositionally biased region" description="Low complexity" evidence="2">
    <location>
        <begin position="167"/>
        <end position="179"/>
    </location>
</feature>
<dbReference type="PANTHER" id="PTHR12616">
    <property type="entry name" value="VACUOLAR PROTEIN SORTING VPS41"/>
    <property type="match status" value="1"/>
</dbReference>
<dbReference type="EMBL" id="JBEAFC010000003">
    <property type="protein sequence ID" value="KAL1562190.1"/>
    <property type="molecule type" value="Genomic_DNA"/>
</dbReference>
<feature type="compositionally biased region" description="Basic and acidic residues" evidence="2">
    <location>
        <begin position="279"/>
        <end position="291"/>
    </location>
</feature>
<feature type="compositionally biased region" description="Basic and acidic residues" evidence="2">
    <location>
        <begin position="61"/>
        <end position="75"/>
    </location>
</feature>
<feature type="compositionally biased region" description="Basic and acidic residues" evidence="2">
    <location>
        <begin position="253"/>
        <end position="265"/>
    </location>
</feature>
<evidence type="ECO:0000256" key="1">
    <source>
        <dbReference type="PROSITE-ProRule" id="PRU00221"/>
    </source>
</evidence>
<dbReference type="Pfam" id="PF23410">
    <property type="entry name" value="Beta-prop_VPS8"/>
    <property type="match status" value="1"/>
</dbReference>
<dbReference type="PROSITE" id="PS50082">
    <property type="entry name" value="WD_REPEATS_2"/>
    <property type="match status" value="1"/>
</dbReference>
<reference evidence="3 4" key="1">
    <citation type="submission" date="2024-06" db="EMBL/GenBank/DDBJ databases">
        <title>A chromosome level genome sequence of Diviner's sage (Salvia divinorum).</title>
        <authorList>
            <person name="Ford S.A."/>
            <person name="Ro D.-K."/>
            <person name="Ness R.W."/>
            <person name="Phillips M.A."/>
        </authorList>
    </citation>
    <scope>NUCLEOTIDE SEQUENCE [LARGE SCALE GENOMIC DNA]</scope>
    <source>
        <strain evidence="3">SAF-2024a</strain>
        <tissue evidence="3">Leaf</tissue>
    </source>
</reference>
<dbReference type="AlphaFoldDB" id="A0ABD1I1N5"/>
<dbReference type="PANTHER" id="PTHR12616:SF8">
    <property type="entry name" value="VACUOLAR PROTEIN SORTING-ASSOCIATED PROTEIN 8 HOMOLOG"/>
    <property type="match status" value="1"/>
</dbReference>